<dbReference type="RefSeq" id="WP_146483781.1">
    <property type="nucleotide sequence ID" value="NZ_CP042266.1"/>
</dbReference>
<evidence type="ECO:0000256" key="2">
    <source>
        <dbReference type="SAM" id="Phobius"/>
    </source>
</evidence>
<name>A0A5B8JFI6_9ACTN</name>
<feature type="transmembrane region" description="Helical" evidence="2">
    <location>
        <begin position="38"/>
        <end position="58"/>
    </location>
</feature>
<sequence length="232" mass="25720">MGHNRFDPPRAFGLLTATTIAVGLVWAWWLIDPTAPRGAVLPTALSAALAANIALTLASARFKRALVTPVQRYLINPPIRLLLRIGLMPLGYALLETRGRVSGRRRATPVGNGRQGNTFWVVAEHGRRAGYVRNIQKNPQVRVRLRQGLCFVWRDGTAHLLPDDDPYARQRQLSRFHPLRALNAVVVRVMGTTELMTVRIDLHDIPQRSPLGPNVPVDGEQETVPARHAPVA</sequence>
<organism evidence="3 4">
    <name type="scientific">Streptomyces qinzhouensis</name>
    <dbReference type="NCBI Taxonomy" id="2599401"/>
    <lineage>
        <taxon>Bacteria</taxon>
        <taxon>Bacillati</taxon>
        <taxon>Actinomycetota</taxon>
        <taxon>Actinomycetes</taxon>
        <taxon>Kitasatosporales</taxon>
        <taxon>Streptomycetaceae</taxon>
        <taxon>Streptomyces</taxon>
    </lineage>
</organism>
<protein>
    <submittedName>
        <fullName evidence="3">Nitroreductase family deazaflavin-dependent oxidoreductase</fullName>
    </submittedName>
</protein>
<dbReference type="NCBIfam" id="TIGR00026">
    <property type="entry name" value="hi_GC_TIGR00026"/>
    <property type="match status" value="1"/>
</dbReference>
<accession>A0A5B8JFI6</accession>
<reference evidence="3 4" key="1">
    <citation type="submission" date="2019-07" db="EMBL/GenBank/DDBJ databases">
        <authorList>
            <person name="Zhu P."/>
        </authorList>
    </citation>
    <scope>NUCLEOTIDE SEQUENCE [LARGE SCALE GENOMIC DNA]</scope>
    <source>
        <strain evidence="3 4">SSL-25</strain>
    </source>
</reference>
<dbReference type="EMBL" id="CP042266">
    <property type="protein sequence ID" value="QDY80387.1"/>
    <property type="molecule type" value="Genomic_DNA"/>
</dbReference>
<dbReference type="GO" id="GO:0016491">
    <property type="term" value="F:oxidoreductase activity"/>
    <property type="evidence" value="ECO:0007669"/>
    <property type="project" value="InterPro"/>
</dbReference>
<dbReference type="InterPro" id="IPR004378">
    <property type="entry name" value="F420H2_quin_Rdtase"/>
</dbReference>
<dbReference type="OrthoDB" id="4633749at2"/>
<keyword evidence="4" id="KW-1185">Reference proteome</keyword>
<keyword evidence="2" id="KW-1133">Transmembrane helix</keyword>
<dbReference type="Gene3D" id="2.30.110.10">
    <property type="entry name" value="Electron Transport, Fmn-binding Protein, Chain A"/>
    <property type="match status" value="1"/>
</dbReference>
<dbReference type="KEGG" id="sqz:FQU76_32090"/>
<evidence type="ECO:0000313" key="4">
    <source>
        <dbReference type="Proteomes" id="UP000320580"/>
    </source>
</evidence>
<dbReference type="SUPFAM" id="SSF50475">
    <property type="entry name" value="FMN-binding split barrel"/>
    <property type="match status" value="1"/>
</dbReference>
<gene>
    <name evidence="3" type="ORF">FQU76_32090</name>
</gene>
<keyword evidence="2" id="KW-0812">Transmembrane</keyword>
<dbReference type="Proteomes" id="UP000320580">
    <property type="component" value="Chromosome"/>
</dbReference>
<dbReference type="AlphaFoldDB" id="A0A5B8JFI6"/>
<evidence type="ECO:0000256" key="1">
    <source>
        <dbReference type="SAM" id="MobiDB-lite"/>
    </source>
</evidence>
<dbReference type="InterPro" id="IPR012349">
    <property type="entry name" value="Split_barrel_FMN-bd"/>
</dbReference>
<keyword evidence="2" id="KW-0472">Membrane</keyword>
<evidence type="ECO:0000313" key="3">
    <source>
        <dbReference type="EMBL" id="QDY80387.1"/>
    </source>
</evidence>
<feature type="region of interest" description="Disordered" evidence="1">
    <location>
        <begin position="207"/>
        <end position="232"/>
    </location>
</feature>
<proteinExistence type="predicted"/>
<dbReference type="Pfam" id="PF04075">
    <property type="entry name" value="F420H2_quin_red"/>
    <property type="match status" value="1"/>
</dbReference>
<feature type="transmembrane region" description="Helical" evidence="2">
    <location>
        <begin position="12"/>
        <end position="31"/>
    </location>
</feature>